<dbReference type="EMBL" id="KV722357">
    <property type="protein sequence ID" value="OCH93232.1"/>
    <property type="molecule type" value="Genomic_DNA"/>
</dbReference>
<proteinExistence type="predicted"/>
<dbReference type="Proteomes" id="UP000250043">
    <property type="component" value="Unassembled WGS sequence"/>
</dbReference>
<reference evidence="1 2" key="1">
    <citation type="submission" date="2016-07" db="EMBL/GenBank/DDBJ databases">
        <title>Draft genome of the white-rot fungus Obba rivulosa 3A-2.</title>
        <authorList>
            <consortium name="DOE Joint Genome Institute"/>
            <person name="Miettinen O."/>
            <person name="Riley R."/>
            <person name="Acob R."/>
            <person name="Barry K."/>
            <person name="Cullen D."/>
            <person name="De Vries R."/>
            <person name="Hainaut M."/>
            <person name="Hatakka A."/>
            <person name="Henrissat B."/>
            <person name="Hilden K."/>
            <person name="Kuo R."/>
            <person name="Labutti K."/>
            <person name="Lipzen A."/>
            <person name="Makela M.R."/>
            <person name="Sandor L."/>
            <person name="Spatafora J.W."/>
            <person name="Grigoriev I.V."/>
            <person name="Hibbett D.S."/>
        </authorList>
    </citation>
    <scope>NUCLEOTIDE SEQUENCE [LARGE SCALE GENOMIC DNA]</scope>
    <source>
        <strain evidence="1 2">3A-2</strain>
    </source>
</reference>
<protein>
    <submittedName>
        <fullName evidence="1">Uncharacterized protein</fullName>
    </submittedName>
</protein>
<gene>
    <name evidence="1" type="ORF">OBBRIDRAFT_832762</name>
</gene>
<sequence length="430" mass="46606">MTTRTLTFKSTDLGENVNLMLCFAPRPGGNLSAKCYPIAWRVAHLAAKGRSSVTATYANNLAFAKIQVDGSSLVYASNYVPIAPGQQTTLETDSSVNPPTYYFDDPISIGGISVEAKNGTGQSADIALGFIENLGEPNEIMDPAMIYKNVVNGQSITADFVPIVRAYVNMNYSQNQILQPDIQNATPIWEGNLWNMQPFTNLEVYRNERGGVSIRQIEDVNITHRVEFVTTQMDGLNGIDGTNGINRLSIPSVPDVQFGTGNGKKVYTASLAFASTDQVVSGVKALADRLMSNGYYIKFTYKEGSTDAELELALPQNASCDQAEKDMLAAIDAQVKISERVCIRSRGGALMVSAGDNFAYWVDINPASTEWYVSGKNTFLPDMVTGRGRSVQISQNQIGTNGYLSADVGSRATKNRSLSRKGSAVSLRGY</sequence>
<keyword evidence="2" id="KW-1185">Reference proteome</keyword>
<organism evidence="1 2">
    <name type="scientific">Obba rivulosa</name>
    <dbReference type="NCBI Taxonomy" id="1052685"/>
    <lineage>
        <taxon>Eukaryota</taxon>
        <taxon>Fungi</taxon>
        <taxon>Dikarya</taxon>
        <taxon>Basidiomycota</taxon>
        <taxon>Agaricomycotina</taxon>
        <taxon>Agaricomycetes</taxon>
        <taxon>Polyporales</taxon>
        <taxon>Gelatoporiaceae</taxon>
        <taxon>Obba</taxon>
    </lineage>
</organism>
<name>A0A8E2J4L9_9APHY</name>
<evidence type="ECO:0000313" key="2">
    <source>
        <dbReference type="Proteomes" id="UP000250043"/>
    </source>
</evidence>
<dbReference type="AlphaFoldDB" id="A0A8E2J4L9"/>
<dbReference type="OrthoDB" id="3135897at2759"/>
<evidence type="ECO:0000313" key="1">
    <source>
        <dbReference type="EMBL" id="OCH93232.1"/>
    </source>
</evidence>
<accession>A0A8E2J4L9</accession>